<evidence type="ECO:0000256" key="1">
    <source>
        <dbReference type="SAM" id="Phobius"/>
    </source>
</evidence>
<comment type="caution">
    <text evidence="2">The sequence shown here is derived from an EMBL/GenBank/DDBJ whole genome shotgun (WGS) entry which is preliminary data.</text>
</comment>
<proteinExistence type="predicted"/>
<feature type="transmembrane region" description="Helical" evidence="1">
    <location>
        <begin position="16"/>
        <end position="36"/>
    </location>
</feature>
<keyword evidence="1" id="KW-0472">Membrane</keyword>
<keyword evidence="1" id="KW-0812">Transmembrane</keyword>
<keyword evidence="1" id="KW-1133">Transmembrane helix</keyword>
<name>A0ABU7BB59_9TELE</name>
<protein>
    <submittedName>
        <fullName evidence="2">Uncharacterized protein</fullName>
    </submittedName>
</protein>
<accession>A0ABU7BB59</accession>
<keyword evidence="3" id="KW-1185">Reference proteome</keyword>
<dbReference type="PROSITE" id="PS51257">
    <property type="entry name" value="PROKAR_LIPOPROTEIN"/>
    <property type="match status" value="1"/>
</dbReference>
<gene>
    <name evidence="2" type="ORF">ATANTOWER_019047</name>
</gene>
<evidence type="ECO:0000313" key="3">
    <source>
        <dbReference type="Proteomes" id="UP001345963"/>
    </source>
</evidence>
<sequence>MSSKPLHRFVQKQPRSLGIVILMFGCAEVLMGIVLASDSMNSSFKLYIPFWQGSLVSMKTHNPNLKFG</sequence>
<organism evidence="2 3">
    <name type="scientific">Ataeniobius toweri</name>
    <dbReference type="NCBI Taxonomy" id="208326"/>
    <lineage>
        <taxon>Eukaryota</taxon>
        <taxon>Metazoa</taxon>
        <taxon>Chordata</taxon>
        <taxon>Craniata</taxon>
        <taxon>Vertebrata</taxon>
        <taxon>Euteleostomi</taxon>
        <taxon>Actinopterygii</taxon>
        <taxon>Neopterygii</taxon>
        <taxon>Teleostei</taxon>
        <taxon>Neoteleostei</taxon>
        <taxon>Acanthomorphata</taxon>
        <taxon>Ovalentaria</taxon>
        <taxon>Atherinomorphae</taxon>
        <taxon>Cyprinodontiformes</taxon>
        <taxon>Goodeidae</taxon>
        <taxon>Ataeniobius</taxon>
    </lineage>
</organism>
<dbReference type="Proteomes" id="UP001345963">
    <property type="component" value="Unassembled WGS sequence"/>
</dbReference>
<evidence type="ECO:0000313" key="2">
    <source>
        <dbReference type="EMBL" id="MED6247842.1"/>
    </source>
</evidence>
<reference evidence="2 3" key="1">
    <citation type="submission" date="2021-07" db="EMBL/GenBank/DDBJ databases">
        <authorList>
            <person name="Palmer J.M."/>
        </authorList>
    </citation>
    <scope>NUCLEOTIDE SEQUENCE [LARGE SCALE GENOMIC DNA]</scope>
    <source>
        <strain evidence="2 3">AT_MEX2019</strain>
        <tissue evidence="2">Muscle</tissue>
    </source>
</reference>
<dbReference type="EMBL" id="JAHUTI010049571">
    <property type="protein sequence ID" value="MED6247842.1"/>
    <property type="molecule type" value="Genomic_DNA"/>
</dbReference>